<name>A0A6S6TZW8_9BACT</name>
<reference evidence="1" key="1">
    <citation type="submission" date="2020-01" db="EMBL/GenBank/DDBJ databases">
        <authorList>
            <person name="Meier V. D."/>
            <person name="Meier V D."/>
        </authorList>
    </citation>
    <scope>NUCLEOTIDE SEQUENCE</scope>
    <source>
        <strain evidence="1">HLG_WM_MAG_10</strain>
    </source>
</reference>
<protein>
    <recommendedName>
        <fullName evidence="2">Membrane dipeptidase (Peptidase family M19)</fullName>
    </recommendedName>
</protein>
<gene>
    <name evidence="1" type="ORF">HELGO_WM44673</name>
</gene>
<dbReference type="AlphaFoldDB" id="A0A6S6TZW8"/>
<dbReference type="SUPFAM" id="SSF51556">
    <property type="entry name" value="Metallo-dependent hydrolases"/>
    <property type="match status" value="1"/>
</dbReference>
<accession>A0A6S6TZW8</accession>
<sequence length="536" mass="61749">MFADLHCHAHMRSYMCLRQKRSKYENKEMYHPWTVIATNMSRLKNVDRAAGYSQSDLVTLWNGGSRLVWNALYPIEKGFFKTPAQPTDGKYKMLRKVARVATHHKAPLRTLMQHLIMRIPTSMVRFIVSKDYDYWEFLQDEYAYISSKSGLKTKNEIYTLGLARKAFENNERRRTKYPDYYHAEGTYQIPKNRAEVVEIAKKNQEVLMMALSIEGAHVFGAETESDQTVLDRVDFIKKEWEHPLFFITYSHHFNNGLCGHAHSLPEAAAYVLNQDSLMSKGFTDLGWKVVRKLLAVDADNNPAPEEGYRILIDLKHMSPLGRQEYYEQLIRPCLEKGDKIPLIASHGAYGARKTLQDLIDVQAEEDDTFRVTTEEGPFYAWGINFCDEDISMIHATGGLFGLSFDKRMLGVSSKGREEKKEQINNINAMWNNIKAVLRVVYTDINLTAAEKQQAWDMLAIGTDFDGYIDPITTYKTAIELNQFKADLLAKIKEEAAKENPLECVAYFNETFTPELVVDKICYNNALDFTLKHYPEK</sequence>
<proteinExistence type="predicted"/>
<dbReference type="Gene3D" id="3.20.20.140">
    <property type="entry name" value="Metal-dependent hydrolases"/>
    <property type="match status" value="1"/>
</dbReference>
<organism evidence="1">
    <name type="scientific">uncultured Aureispira sp</name>
    <dbReference type="NCBI Taxonomy" id="1331704"/>
    <lineage>
        <taxon>Bacteria</taxon>
        <taxon>Pseudomonadati</taxon>
        <taxon>Bacteroidota</taxon>
        <taxon>Saprospiria</taxon>
        <taxon>Saprospirales</taxon>
        <taxon>Saprospiraceae</taxon>
        <taxon>Aureispira</taxon>
        <taxon>environmental samples</taxon>
    </lineage>
</organism>
<evidence type="ECO:0000313" key="1">
    <source>
        <dbReference type="EMBL" id="CAA6820029.1"/>
    </source>
</evidence>
<evidence type="ECO:0008006" key="2">
    <source>
        <dbReference type="Google" id="ProtNLM"/>
    </source>
</evidence>
<dbReference type="EMBL" id="CACVAQ010000280">
    <property type="protein sequence ID" value="CAA6820029.1"/>
    <property type="molecule type" value="Genomic_DNA"/>
</dbReference>
<dbReference type="InterPro" id="IPR032466">
    <property type="entry name" value="Metal_Hydrolase"/>
</dbReference>